<gene>
    <name evidence="1" type="ORF">NK118_09535</name>
</gene>
<evidence type="ECO:0000313" key="2">
    <source>
        <dbReference type="Proteomes" id="UP001523565"/>
    </source>
</evidence>
<dbReference type="EMBL" id="JAMZFV010000014">
    <property type="protein sequence ID" value="MCP1110490.1"/>
    <property type="molecule type" value="Genomic_DNA"/>
</dbReference>
<keyword evidence="2" id="KW-1185">Reference proteome</keyword>
<protein>
    <submittedName>
        <fullName evidence="1">Uncharacterized protein</fullName>
    </submittedName>
</protein>
<organism evidence="1 2">
    <name type="scientific">Ohessyouella blattaphilus</name>
    <dbReference type="NCBI Taxonomy" id="2949333"/>
    <lineage>
        <taxon>Bacteria</taxon>
        <taxon>Bacillati</taxon>
        <taxon>Bacillota</taxon>
        <taxon>Clostridia</taxon>
        <taxon>Lachnospirales</taxon>
        <taxon>Lachnospiraceae</taxon>
        <taxon>Ohessyouella</taxon>
    </lineage>
</organism>
<dbReference type="RefSeq" id="WP_262069371.1">
    <property type="nucleotide sequence ID" value="NZ_JAMXOC010000014.1"/>
</dbReference>
<dbReference type="Proteomes" id="UP001523565">
    <property type="component" value="Unassembled WGS sequence"/>
</dbReference>
<reference evidence="1 2" key="1">
    <citation type="journal article" date="2022" name="Genome Biol. Evol.">
        <title>Host diet, physiology and behaviors set the stage for Lachnospiraceae cladogenesis.</title>
        <authorList>
            <person name="Vera-Ponce De Leon A."/>
            <person name="Schneider M."/>
            <person name="Jahnes B.C."/>
            <person name="Sadowski V."/>
            <person name="Camuy-Velez L.A."/>
            <person name="Duan J."/>
            <person name="Sabree Z.L."/>
        </authorList>
    </citation>
    <scope>NUCLEOTIDE SEQUENCE [LARGE SCALE GENOMIC DNA]</scope>
    <source>
        <strain evidence="1 2">PAL227</strain>
    </source>
</reference>
<sequence length="240" mass="25998">MVSEALVTDKDGGKALLLEVENNTAESVSVTTSGISINNLVVYDGLWSSDSLNPGTRKILTLSLDSLLEPAFAEKCALEDIGNLQLSFAAENTDSEEIAPSKALEIILNKKAAAYDNSGDEVYNEKGVRFVSKGLLGSINEYSNDIYLLVIIHNDTDKSITVRDPYDALSVNGIMADYSLSSLTLEPGKSGLLDLEIYESFLSDNDISDPEDISTAQMTFSVKGEDYKDVTEAKIDLAFE</sequence>
<accession>A0ABT1EIF7</accession>
<name>A0ABT1EIF7_9FIRM</name>
<comment type="caution">
    <text evidence="1">The sequence shown here is derived from an EMBL/GenBank/DDBJ whole genome shotgun (WGS) entry which is preliminary data.</text>
</comment>
<proteinExistence type="predicted"/>
<evidence type="ECO:0000313" key="1">
    <source>
        <dbReference type="EMBL" id="MCP1110490.1"/>
    </source>
</evidence>